<proteinExistence type="predicted"/>
<dbReference type="SUPFAM" id="SSF46626">
    <property type="entry name" value="Cytochrome c"/>
    <property type="match status" value="1"/>
</dbReference>
<evidence type="ECO:0000256" key="5">
    <source>
        <dbReference type="SAM" id="MobiDB-lite"/>
    </source>
</evidence>
<dbReference type="Pfam" id="PF20601">
    <property type="entry name" value="DUF6797"/>
    <property type="match status" value="1"/>
</dbReference>
<evidence type="ECO:0000256" key="2">
    <source>
        <dbReference type="ARBA" id="ARBA00022723"/>
    </source>
</evidence>
<dbReference type="Pfam" id="PF00034">
    <property type="entry name" value="Cytochrom_C"/>
    <property type="match status" value="1"/>
</dbReference>
<dbReference type="Gene3D" id="2.120.10.30">
    <property type="entry name" value="TolB, C-terminal domain"/>
    <property type="match status" value="1"/>
</dbReference>
<feature type="region of interest" description="Disordered" evidence="5">
    <location>
        <begin position="153"/>
        <end position="175"/>
    </location>
</feature>
<accession>A0ABT3PQU6</accession>
<sequence length="939" mass="103052">MFLSVTNRKNVSFNDPQKWFQLSLLALLIIATGCSVDEGPPPITEQNFNPDSIASFVERDFPFITTSVDARALGEGFPNDNITPRCVAIKLGQDAYTCFDTDMLRWSVAWTGDFLPMVTMAQISYRDFHNKSNKIPLIAGKPEIATGLYPGWTGAEPQFEDPRSPSPNPEAPSWGPIPQEIGRWNGLYLDGNQVVLNYTMHGTQILETPGSVMDDEQRAFTRTFRIDDLNQALSLVAAEVANGARSEIEGNQAYLYQGTEEDSVTAVAVVGEDSGQQVQVTDDQYVTVQLSDSQTEHQFTVVLWKGAAANISSFDQLVTQARENSEFPDYQEGGPDQWNQRVRTRGQIAPDTSAYVVDRLTLPIPNPWKRNVRVVDVAFFEDNRAAVVTFEGDVWLIEGIDDKLQELTWKRFASGLYETQSIEIVDGSIYTFGKGGITRFHDFNGDGSADYYENFSNLMDQSIETREWASGMVGAPDGSFYVSKFGALDMGPETSSPKSIMGFRAGSRYGGTITKIAPDGRSIEYYATGFRGPYLGINPETGVVSSSDQQGHSMPSTPINLIDRGDYYGVSATAYRDPLPETTPPLTWIPHSVDRSGSGQAWITSDKMGPLSRSMVHLSYGKPGIFKVLMDSTSDAVQGAVSFIDADYPAPTMKGDVSPKDGQLYVGGFSLWGSDSDVISSLIRLRYTGEQSLKPRDFQVRKRGVILSFGAELHEAAATNPANFQVKRWNYKRTQEYGSGHYKLDGSPGEEVLPVFSAHLSEDRKSVFIAIPDIQEVQQMEVGYNLESNDGTFINDQLWFSVNDVEEADLLAQGFPNINVDELLTGSATVASAKETEKPVTAERGKKLFQQTGCIACHAVEGSGEGNVGPALHGIFGTTRQLKSGESAKVTADYIEQAILEPSEQVVEGYEGEMPSFLGILSANEVASITEYIKSLSSE</sequence>
<feature type="domain" description="Cytochrome c" evidence="6">
    <location>
        <begin position="840"/>
        <end position="937"/>
    </location>
</feature>
<keyword evidence="1 4" id="KW-0349">Heme</keyword>
<dbReference type="InterPro" id="IPR046476">
    <property type="entry name" value="DUF6797"/>
</dbReference>
<evidence type="ECO:0000313" key="8">
    <source>
        <dbReference type="Proteomes" id="UP001207918"/>
    </source>
</evidence>
<dbReference type="PROSITE" id="PS51007">
    <property type="entry name" value="CYTC"/>
    <property type="match status" value="1"/>
</dbReference>
<name>A0ABT3PQU6_9BACT</name>
<evidence type="ECO:0000256" key="3">
    <source>
        <dbReference type="ARBA" id="ARBA00023004"/>
    </source>
</evidence>
<keyword evidence="3 4" id="KW-0408">Iron</keyword>
<evidence type="ECO:0000259" key="6">
    <source>
        <dbReference type="PROSITE" id="PS51007"/>
    </source>
</evidence>
<gene>
    <name evidence="7" type="ORF">J6I44_15315</name>
</gene>
<keyword evidence="8" id="KW-1185">Reference proteome</keyword>
<comment type="caution">
    <text evidence="7">The sequence shown here is derived from an EMBL/GenBank/DDBJ whole genome shotgun (WGS) entry which is preliminary data.</text>
</comment>
<dbReference type="EMBL" id="JAGGJA010000011">
    <property type="protein sequence ID" value="MCW9708234.1"/>
    <property type="molecule type" value="Genomic_DNA"/>
</dbReference>
<dbReference type="RefSeq" id="WP_265767020.1">
    <property type="nucleotide sequence ID" value="NZ_JAGGJA010000011.1"/>
</dbReference>
<dbReference type="InterPro" id="IPR011042">
    <property type="entry name" value="6-blade_b-propeller_TolB-like"/>
</dbReference>
<reference evidence="7 8" key="1">
    <citation type="submission" date="2021-03" db="EMBL/GenBank/DDBJ databases">
        <title>Aliifodinibius sp. nov., a new bacterium isolated from saline soil.</title>
        <authorList>
            <person name="Galisteo C."/>
            <person name="De La Haba R."/>
            <person name="Sanchez-Porro C."/>
            <person name="Ventosa A."/>
        </authorList>
    </citation>
    <scope>NUCLEOTIDE SEQUENCE [LARGE SCALE GENOMIC DNA]</scope>
    <source>
        <strain evidence="7 8">1BSP15-2V2</strain>
    </source>
</reference>
<dbReference type="PANTHER" id="PTHR33546">
    <property type="entry name" value="LARGE, MULTIFUNCTIONAL SECRETED PROTEIN-RELATED"/>
    <property type="match status" value="1"/>
</dbReference>
<dbReference type="InterPro" id="IPR036909">
    <property type="entry name" value="Cyt_c-like_dom_sf"/>
</dbReference>
<dbReference type="PANTHER" id="PTHR33546:SF1">
    <property type="entry name" value="LARGE, MULTIFUNCTIONAL SECRETED PROTEIN"/>
    <property type="match status" value="1"/>
</dbReference>
<dbReference type="Gene3D" id="1.10.760.10">
    <property type="entry name" value="Cytochrome c-like domain"/>
    <property type="match status" value="1"/>
</dbReference>
<evidence type="ECO:0000256" key="1">
    <source>
        <dbReference type="ARBA" id="ARBA00022617"/>
    </source>
</evidence>
<evidence type="ECO:0000256" key="4">
    <source>
        <dbReference type="PROSITE-ProRule" id="PRU00433"/>
    </source>
</evidence>
<organism evidence="7 8">
    <name type="scientific">Fodinibius salsisoli</name>
    <dbReference type="NCBI Taxonomy" id="2820877"/>
    <lineage>
        <taxon>Bacteria</taxon>
        <taxon>Pseudomonadati</taxon>
        <taxon>Balneolota</taxon>
        <taxon>Balneolia</taxon>
        <taxon>Balneolales</taxon>
        <taxon>Balneolaceae</taxon>
        <taxon>Fodinibius</taxon>
    </lineage>
</organism>
<dbReference type="Proteomes" id="UP001207918">
    <property type="component" value="Unassembled WGS sequence"/>
</dbReference>
<evidence type="ECO:0000313" key="7">
    <source>
        <dbReference type="EMBL" id="MCW9708234.1"/>
    </source>
</evidence>
<dbReference type="InterPro" id="IPR009056">
    <property type="entry name" value="Cyt_c-like_dom"/>
</dbReference>
<protein>
    <submittedName>
        <fullName evidence="7">C-type cytochrome</fullName>
    </submittedName>
</protein>
<keyword evidence="2 4" id="KW-0479">Metal-binding</keyword>